<dbReference type="AlphaFoldDB" id="A0A0K9XGE9"/>
<name>A0A0K9XGE9_9ACTN</name>
<dbReference type="InterPro" id="IPR007278">
    <property type="entry name" value="DUF397"/>
</dbReference>
<dbReference type="OrthoDB" id="4299240at2"/>
<feature type="domain" description="DUF397" evidence="1">
    <location>
        <begin position="26"/>
        <end position="70"/>
    </location>
</feature>
<keyword evidence="3" id="KW-1185">Reference proteome</keyword>
<reference evidence="3" key="1">
    <citation type="submission" date="2015-07" db="EMBL/GenBank/DDBJ databases">
        <title>Draft genome sequence of Streptomyces sp. CMAA 1322, a bacterium isolated from Caatinga biome, from dry forest semiarid of Brazil.</title>
        <authorList>
            <person name="Santos S.N."/>
            <person name="Gacesa R."/>
            <person name="Taketani R.G."/>
            <person name="Long P.F."/>
            <person name="Melo I.S."/>
        </authorList>
    </citation>
    <scope>NUCLEOTIDE SEQUENCE [LARGE SCALE GENOMIC DNA]</scope>
    <source>
        <strain evidence="3">CMAA 1322</strain>
    </source>
</reference>
<evidence type="ECO:0000313" key="2">
    <source>
        <dbReference type="EMBL" id="KNB52313.1"/>
    </source>
</evidence>
<accession>A0A0K9XGE9</accession>
<dbReference type="STRING" id="1678637.AC230_12280"/>
<dbReference type="Pfam" id="PF04149">
    <property type="entry name" value="DUF397"/>
    <property type="match status" value="1"/>
</dbReference>
<evidence type="ECO:0000313" key="3">
    <source>
        <dbReference type="Proteomes" id="UP000037288"/>
    </source>
</evidence>
<gene>
    <name evidence="2" type="ORF">AC230_12280</name>
</gene>
<dbReference type="PATRIC" id="fig|1678637.3.peg.2646"/>
<sequence length="78" mass="8771">MAESATEDLAGDMRQRLDLANATWQSGSHGKGDVQIGFIEGYVAMRDRRTPEVPALIFNPEEWRAFVELAREGEFDLT</sequence>
<organism evidence="2 3">
    <name type="scientific">Streptomyces caatingaensis</name>
    <dbReference type="NCBI Taxonomy" id="1678637"/>
    <lineage>
        <taxon>Bacteria</taxon>
        <taxon>Bacillati</taxon>
        <taxon>Actinomycetota</taxon>
        <taxon>Actinomycetes</taxon>
        <taxon>Kitasatosporales</taxon>
        <taxon>Streptomycetaceae</taxon>
        <taxon>Streptomyces</taxon>
    </lineage>
</organism>
<comment type="caution">
    <text evidence="2">The sequence shown here is derived from an EMBL/GenBank/DDBJ whole genome shotgun (WGS) entry which is preliminary data.</text>
</comment>
<dbReference type="RefSeq" id="WP_049716169.1">
    <property type="nucleotide sequence ID" value="NZ_LFXA01000007.1"/>
</dbReference>
<proteinExistence type="predicted"/>
<protein>
    <recommendedName>
        <fullName evidence="1">DUF397 domain-containing protein</fullName>
    </recommendedName>
</protein>
<dbReference type="EMBL" id="LFXA01000007">
    <property type="protein sequence ID" value="KNB52313.1"/>
    <property type="molecule type" value="Genomic_DNA"/>
</dbReference>
<evidence type="ECO:0000259" key="1">
    <source>
        <dbReference type="Pfam" id="PF04149"/>
    </source>
</evidence>
<dbReference type="Proteomes" id="UP000037288">
    <property type="component" value="Unassembled WGS sequence"/>
</dbReference>